<dbReference type="GO" id="GO:0050518">
    <property type="term" value="F:2-C-methyl-D-erythritol 4-phosphate cytidylyltransferase activity"/>
    <property type="evidence" value="ECO:0007669"/>
    <property type="project" value="UniProtKB-EC"/>
</dbReference>
<dbReference type="SUPFAM" id="SSF53448">
    <property type="entry name" value="Nucleotide-diphospho-sugar transferases"/>
    <property type="match status" value="1"/>
</dbReference>
<name>A0ABV8A3U4_9GAMM</name>
<feature type="site" description="Transition state stabilizer" evidence="7">
    <location>
        <position position="22"/>
    </location>
</feature>
<dbReference type="Pfam" id="PF01128">
    <property type="entry name" value="IspD"/>
    <property type="match status" value="1"/>
</dbReference>
<dbReference type="Gene3D" id="3.90.550.10">
    <property type="entry name" value="Spore Coat Polysaccharide Biosynthesis Protein SpsA, Chain A"/>
    <property type="match status" value="1"/>
</dbReference>
<evidence type="ECO:0000256" key="7">
    <source>
        <dbReference type="HAMAP-Rule" id="MF_00108"/>
    </source>
</evidence>
<evidence type="ECO:0000313" key="8">
    <source>
        <dbReference type="EMBL" id="MFC3854263.1"/>
    </source>
</evidence>
<organism evidence="8 9">
    <name type="scientific">Saccharospirillum mangrovi</name>
    <dbReference type="NCBI Taxonomy" id="2161747"/>
    <lineage>
        <taxon>Bacteria</taxon>
        <taxon>Pseudomonadati</taxon>
        <taxon>Pseudomonadota</taxon>
        <taxon>Gammaproteobacteria</taxon>
        <taxon>Oceanospirillales</taxon>
        <taxon>Saccharospirillaceae</taxon>
        <taxon>Saccharospirillum</taxon>
    </lineage>
</organism>
<sequence>MTIQRKTDGFWVLIPAAGAGRRMNAPIPKQYLNVAGKTVLQHAIDRMAQVATLTGLVLATAPNDDRSDVILPSHLTCHKVVGGAERVHTVLAGLTSIIAAAGDQVWVLVHDAARPGVRLADVERLMAHCVEFQEGGLLAQPVRDTVKRSGSANQIEQTLPRDQIWLAQTPQCFRAGELFRALEGALAEGLEVTDEASAMAHFGHVCHLITGHWRNMKLTEPEDLPLIEWILTHDE</sequence>
<comment type="similarity">
    <text evidence="3 7">Belongs to the IspD/TarI cytidylyltransferase family. IspD subfamily.</text>
</comment>
<dbReference type="PANTHER" id="PTHR32125">
    <property type="entry name" value="2-C-METHYL-D-ERYTHRITOL 4-PHOSPHATE CYTIDYLYLTRANSFERASE, CHLOROPLASTIC"/>
    <property type="match status" value="1"/>
</dbReference>
<dbReference type="RefSeq" id="WP_380698374.1">
    <property type="nucleotide sequence ID" value="NZ_JBHRYR010000011.1"/>
</dbReference>
<dbReference type="PROSITE" id="PS01295">
    <property type="entry name" value="ISPD"/>
    <property type="match status" value="1"/>
</dbReference>
<dbReference type="EMBL" id="JBHRYR010000011">
    <property type="protein sequence ID" value="MFC3854263.1"/>
    <property type="molecule type" value="Genomic_DNA"/>
</dbReference>
<evidence type="ECO:0000313" key="9">
    <source>
        <dbReference type="Proteomes" id="UP001595617"/>
    </source>
</evidence>
<feature type="site" description="Positions MEP for the nucleophilic attack" evidence="7">
    <location>
        <position position="161"/>
    </location>
</feature>
<evidence type="ECO:0000256" key="2">
    <source>
        <dbReference type="ARBA" id="ARBA00004787"/>
    </source>
</evidence>
<dbReference type="PANTHER" id="PTHR32125:SF4">
    <property type="entry name" value="2-C-METHYL-D-ERYTHRITOL 4-PHOSPHATE CYTIDYLYLTRANSFERASE, CHLOROPLASTIC"/>
    <property type="match status" value="1"/>
</dbReference>
<keyword evidence="5 7" id="KW-0548">Nucleotidyltransferase</keyword>
<feature type="site" description="Positions MEP for the nucleophilic attack" evidence="7">
    <location>
        <position position="217"/>
    </location>
</feature>
<comment type="caution">
    <text evidence="8">The sequence shown here is derived from an EMBL/GenBank/DDBJ whole genome shotgun (WGS) entry which is preliminary data.</text>
</comment>
<dbReference type="HAMAP" id="MF_00108">
    <property type="entry name" value="IspD"/>
    <property type="match status" value="1"/>
</dbReference>
<gene>
    <name evidence="7 8" type="primary">ispD</name>
    <name evidence="8" type="ORF">ACFOOG_15610</name>
</gene>
<evidence type="ECO:0000256" key="6">
    <source>
        <dbReference type="ARBA" id="ARBA00023229"/>
    </source>
</evidence>
<proteinExistence type="inferred from homology"/>
<comment type="function">
    <text evidence="7">Catalyzes the formation of 4-diphosphocytidyl-2-C-methyl-D-erythritol from CTP and 2-C-methyl-D-erythritol 4-phosphate (MEP).</text>
</comment>
<dbReference type="InterPro" id="IPR050088">
    <property type="entry name" value="IspD/TarI_cytidylyltransf_bact"/>
</dbReference>
<evidence type="ECO:0000256" key="4">
    <source>
        <dbReference type="ARBA" id="ARBA00022679"/>
    </source>
</evidence>
<evidence type="ECO:0000256" key="5">
    <source>
        <dbReference type="ARBA" id="ARBA00022695"/>
    </source>
</evidence>
<dbReference type="Proteomes" id="UP001595617">
    <property type="component" value="Unassembled WGS sequence"/>
</dbReference>
<dbReference type="NCBIfam" id="TIGR00453">
    <property type="entry name" value="ispD"/>
    <property type="match status" value="1"/>
</dbReference>
<dbReference type="InterPro" id="IPR001228">
    <property type="entry name" value="IspD"/>
</dbReference>
<dbReference type="CDD" id="cd02516">
    <property type="entry name" value="CDP-ME_synthetase"/>
    <property type="match status" value="1"/>
</dbReference>
<dbReference type="InterPro" id="IPR034683">
    <property type="entry name" value="IspD/TarI"/>
</dbReference>
<keyword evidence="6 7" id="KW-0414">Isoprene biosynthesis</keyword>
<evidence type="ECO:0000256" key="1">
    <source>
        <dbReference type="ARBA" id="ARBA00001282"/>
    </source>
</evidence>
<reference evidence="9" key="1">
    <citation type="journal article" date="2019" name="Int. J. Syst. Evol. Microbiol.">
        <title>The Global Catalogue of Microorganisms (GCM) 10K type strain sequencing project: providing services to taxonomists for standard genome sequencing and annotation.</title>
        <authorList>
            <consortium name="The Broad Institute Genomics Platform"/>
            <consortium name="The Broad Institute Genome Sequencing Center for Infectious Disease"/>
            <person name="Wu L."/>
            <person name="Ma J."/>
        </authorList>
    </citation>
    <scope>NUCLEOTIDE SEQUENCE [LARGE SCALE GENOMIC DNA]</scope>
    <source>
        <strain evidence="9">IBRC 10765</strain>
    </source>
</reference>
<comment type="catalytic activity">
    <reaction evidence="1 7">
        <text>2-C-methyl-D-erythritol 4-phosphate + CTP + H(+) = 4-CDP-2-C-methyl-D-erythritol + diphosphate</text>
        <dbReference type="Rhea" id="RHEA:13429"/>
        <dbReference type="ChEBI" id="CHEBI:15378"/>
        <dbReference type="ChEBI" id="CHEBI:33019"/>
        <dbReference type="ChEBI" id="CHEBI:37563"/>
        <dbReference type="ChEBI" id="CHEBI:57823"/>
        <dbReference type="ChEBI" id="CHEBI:58262"/>
        <dbReference type="EC" id="2.7.7.60"/>
    </reaction>
</comment>
<dbReference type="InterPro" id="IPR018294">
    <property type="entry name" value="ISPD_synthase_CS"/>
</dbReference>
<protein>
    <recommendedName>
        <fullName evidence="7">2-C-methyl-D-erythritol 4-phosphate cytidylyltransferase</fullName>
        <ecNumber evidence="7">2.7.7.60</ecNumber>
    </recommendedName>
    <alternativeName>
        <fullName evidence="7">4-diphosphocytidyl-2C-methyl-D-erythritol synthase</fullName>
    </alternativeName>
    <alternativeName>
        <fullName evidence="7">MEP cytidylyltransferase</fullName>
        <shortName evidence="7">MCT</shortName>
    </alternativeName>
</protein>
<dbReference type="InterPro" id="IPR029044">
    <property type="entry name" value="Nucleotide-diphossugar_trans"/>
</dbReference>
<dbReference type="EC" id="2.7.7.60" evidence="7"/>
<feature type="site" description="Transition state stabilizer" evidence="7">
    <location>
        <position position="29"/>
    </location>
</feature>
<evidence type="ECO:0000256" key="3">
    <source>
        <dbReference type="ARBA" id="ARBA00009789"/>
    </source>
</evidence>
<keyword evidence="4 7" id="KW-0808">Transferase</keyword>
<accession>A0ABV8A3U4</accession>
<keyword evidence="9" id="KW-1185">Reference proteome</keyword>
<comment type="pathway">
    <text evidence="2 7">Isoprenoid biosynthesis; isopentenyl diphosphate biosynthesis via DXP pathway; isopentenyl diphosphate from 1-deoxy-D-xylulose 5-phosphate: step 2/6.</text>
</comment>